<dbReference type="CDD" id="cd11567">
    <property type="entry name" value="YciH_like"/>
    <property type="match status" value="1"/>
</dbReference>
<dbReference type="GO" id="GO:0006417">
    <property type="term" value="P:regulation of translation"/>
    <property type="evidence" value="ECO:0007669"/>
    <property type="project" value="UniProtKB-KW"/>
</dbReference>
<dbReference type="PIRSF" id="PIRSF037511">
    <property type="entry name" value="Transl_init_SUI1_pro"/>
    <property type="match status" value="1"/>
</dbReference>
<organism evidence="6 7">
    <name type="scientific">Runella rosea</name>
    <dbReference type="NCBI Taxonomy" id="2259595"/>
    <lineage>
        <taxon>Bacteria</taxon>
        <taxon>Pseudomonadati</taxon>
        <taxon>Bacteroidota</taxon>
        <taxon>Cytophagia</taxon>
        <taxon>Cytophagales</taxon>
        <taxon>Spirosomataceae</taxon>
        <taxon>Runella</taxon>
    </lineage>
</organism>
<dbReference type="InterPro" id="IPR005872">
    <property type="entry name" value="SUI1_arc_bac"/>
</dbReference>
<evidence type="ECO:0000256" key="3">
    <source>
        <dbReference type="ARBA" id="ARBA00022917"/>
    </source>
</evidence>
<evidence type="ECO:0000259" key="5">
    <source>
        <dbReference type="PROSITE" id="PS50296"/>
    </source>
</evidence>
<dbReference type="Gene3D" id="3.30.780.10">
    <property type="entry name" value="SUI1-like domain"/>
    <property type="match status" value="1"/>
</dbReference>
<dbReference type="AlphaFoldDB" id="A0A344TGH2"/>
<evidence type="ECO:0000256" key="2">
    <source>
        <dbReference type="ARBA" id="ARBA00022845"/>
    </source>
</evidence>
<feature type="compositionally biased region" description="Acidic residues" evidence="4">
    <location>
        <begin position="20"/>
        <end position="29"/>
    </location>
</feature>
<keyword evidence="7" id="KW-1185">Reference proteome</keyword>
<protein>
    <submittedName>
        <fullName evidence="6">Translation initiation factor</fullName>
    </submittedName>
</protein>
<dbReference type="GO" id="GO:0002188">
    <property type="term" value="P:translation reinitiation"/>
    <property type="evidence" value="ECO:0007669"/>
    <property type="project" value="TreeGrafter"/>
</dbReference>
<dbReference type="RefSeq" id="WP_114066528.1">
    <property type="nucleotide sequence ID" value="NZ_CP030850.1"/>
</dbReference>
<dbReference type="PANTHER" id="PTHR12789">
    <property type="entry name" value="DENSITY-REGULATED PROTEIN HOMOLOG"/>
    <property type="match status" value="1"/>
</dbReference>
<dbReference type="GO" id="GO:0003729">
    <property type="term" value="F:mRNA binding"/>
    <property type="evidence" value="ECO:0007669"/>
    <property type="project" value="TreeGrafter"/>
</dbReference>
<feature type="domain" description="SUI1" evidence="5">
    <location>
        <begin position="38"/>
        <end position="104"/>
    </location>
</feature>
<proteinExistence type="inferred from homology"/>
<evidence type="ECO:0000256" key="1">
    <source>
        <dbReference type="ARBA" id="ARBA00005422"/>
    </source>
</evidence>
<dbReference type="GO" id="GO:0001731">
    <property type="term" value="P:formation of translation preinitiation complex"/>
    <property type="evidence" value="ECO:0007669"/>
    <property type="project" value="TreeGrafter"/>
</dbReference>
<keyword evidence="3" id="KW-0648">Protein biosynthesis</keyword>
<dbReference type="OrthoDB" id="9792915at2"/>
<evidence type="ECO:0000256" key="4">
    <source>
        <dbReference type="SAM" id="MobiDB-lite"/>
    </source>
</evidence>
<dbReference type="Pfam" id="PF01253">
    <property type="entry name" value="SUI1"/>
    <property type="match status" value="1"/>
</dbReference>
<accession>A0A344TGH2</accession>
<sequence>MSKKQRSGIVYSTDPNFQYNDDDSDEDAETPTPNQQELKVWLERKGGGKVVTAIKGWTGKTGDMEDLAKQLKTLCGTGGTAKDREILIQGDFRDKILTWLLAKGYKAKKAGG</sequence>
<dbReference type="InterPro" id="IPR036877">
    <property type="entry name" value="SUI1_dom_sf"/>
</dbReference>
<keyword evidence="2" id="KW-0810">Translation regulation</keyword>
<keyword evidence="6" id="KW-0396">Initiation factor</keyword>
<dbReference type="KEGG" id="run:DR864_08340"/>
<dbReference type="PROSITE" id="PS50296">
    <property type="entry name" value="SUI1"/>
    <property type="match status" value="1"/>
</dbReference>
<dbReference type="PANTHER" id="PTHR12789:SF0">
    <property type="entry name" value="DENSITY-REGULATED PROTEIN"/>
    <property type="match status" value="1"/>
</dbReference>
<comment type="similarity">
    <text evidence="1">Belongs to the SUI1 family.</text>
</comment>
<dbReference type="InterPro" id="IPR001950">
    <property type="entry name" value="SUI1"/>
</dbReference>
<evidence type="ECO:0000313" key="7">
    <source>
        <dbReference type="Proteomes" id="UP000251993"/>
    </source>
</evidence>
<gene>
    <name evidence="6" type="ORF">DR864_08340</name>
</gene>
<dbReference type="Proteomes" id="UP000251993">
    <property type="component" value="Chromosome"/>
</dbReference>
<dbReference type="InterPro" id="IPR050318">
    <property type="entry name" value="DENR/SUI1_TIF"/>
</dbReference>
<reference evidence="6 7" key="1">
    <citation type="submission" date="2018-07" db="EMBL/GenBank/DDBJ databases">
        <title>Genome sequencing of Runella.</title>
        <authorList>
            <person name="Baek M.-G."/>
            <person name="Yi H."/>
        </authorList>
    </citation>
    <scope>NUCLEOTIDE SEQUENCE [LARGE SCALE GENOMIC DNA]</scope>
    <source>
        <strain evidence="6 7">HYN0085</strain>
    </source>
</reference>
<feature type="region of interest" description="Disordered" evidence="4">
    <location>
        <begin position="1"/>
        <end position="34"/>
    </location>
</feature>
<dbReference type="GO" id="GO:0003743">
    <property type="term" value="F:translation initiation factor activity"/>
    <property type="evidence" value="ECO:0007669"/>
    <property type="project" value="UniProtKB-KW"/>
</dbReference>
<name>A0A344TGH2_9BACT</name>
<dbReference type="SUPFAM" id="SSF55159">
    <property type="entry name" value="eIF1-like"/>
    <property type="match status" value="1"/>
</dbReference>
<dbReference type="EMBL" id="CP030850">
    <property type="protein sequence ID" value="AXE17743.1"/>
    <property type="molecule type" value="Genomic_DNA"/>
</dbReference>
<evidence type="ECO:0000313" key="6">
    <source>
        <dbReference type="EMBL" id="AXE17743.1"/>
    </source>
</evidence>